<gene>
    <name evidence="1" type="ORF">L1987_66990</name>
</gene>
<proteinExistence type="predicted"/>
<dbReference type="Proteomes" id="UP001056120">
    <property type="component" value="Linkage Group LG22"/>
</dbReference>
<sequence length="844" mass="93590">MMSTGLPKELVFLILQFLNEEGYKETVHRLESESGFFCNVKYIEELVLKGDWEVLENYLAGFISVNDNRYSVKTLFEIRKQRYIEALDSKDRAKALEILNKDLKAFKSVNGEVYKEMTHLLTIGDIRENAQLSKYTDHKTARAILIDELKKLIESNPDLRDKRQFPSSLQPPEVPVFLATSRGQGSVNPPPTLTQHPVSGVLVHNTTDSEIVLRRSRHFGMSEEIKNLPTSSVVRPTQGHMFNFLPTDELPKNVISAINQGSEVKTMDFHPEYQTLLLVGTNTGDFSIWEISSRLRIAHRNFSVWNIGACSMALQFIFSTAIDGKFKAWLYDEPVSKIDYETPGYTWIRMAYSTDGSRFFSSGASQERDSYLVEWNENEGTIKRTYHGLGKHYAGVVQFHTANRYLAAGDEFSVKFWDMDNKFLLFSTNADGGLPASPCIRFSKDGILLAVSTADNGVKILANPEGIRLVKSIENEPDAIRLASANAAKASTVAAGIASSSLAGTNVGFPDRSIQFPVMAPVNQDNQNMQEIRGRNTDEVEFPIILRSKEITEPFQLRSMRLPDNLLPVKATADVAPQLWQPASGILMTNDIREANLEDTVPSLALSKNSSYVLSASGGKISLFNLATFRVLEKLTGHQKCVTGLAFAIDKKILVSTGADAQICVWNTDTWEQLTSKFLKLSGRTNNPHAETRVHFNPDQTHFMVVHETQIAVYDPLKLDSCLQWFPRPAGGSIADAVYSCDGESIFVCIEDGSVIILAANHLKLKCRINYAAYMPSKRSAIRVCPNAIAAHPSDPSQLAVGLSDGGVYVLEPLELDKQWGGDPSAETSAGPSTNLDPDQTQAA</sequence>
<comment type="caution">
    <text evidence="1">The sequence shown here is derived from an EMBL/GenBank/DDBJ whole genome shotgun (WGS) entry which is preliminary data.</text>
</comment>
<organism evidence="1 2">
    <name type="scientific">Smallanthus sonchifolius</name>
    <dbReference type="NCBI Taxonomy" id="185202"/>
    <lineage>
        <taxon>Eukaryota</taxon>
        <taxon>Viridiplantae</taxon>
        <taxon>Streptophyta</taxon>
        <taxon>Embryophyta</taxon>
        <taxon>Tracheophyta</taxon>
        <taxon>Spermatophyta</taxon>
        <taxon>Magnoliopsida</taxon>
        <taxon>eudicotyledons</taxon>
        <taxon>Gunneridae</taxon>
        <taxon>Pentapetalae</taxon>
        <taxon>asterids</taxon>
        <taxon>campanulids</taxon>
        <taxon>Asterales</taxon>
        <taxon>Asteraceae</taxon>
        <taxon>Asteroideae</taxon>
        <taxon>Heliantheae alliance</taxon>
        <taxon>Millerieae</taxon>
        <taxon>Smallanthus</taxon>
    </lineage>
</organism>
<evidence type="ECO:0000313" key="1">
    <source>
        <dbReference type="EMBL" id="KAI3727179.1"/>
    </source>
</evidence>
<accession>A0ACB9BZ03</accession>
<dbReference type="EMBL" id="CM042039">
    <property type="protein sequence ID" value="KAI3727179.1"/>
    <property type="molecule type" value="Genomic_DNA"/>
</dbReference>
<name>A0ACB9BZ03_9ASTR</name>
<protein>
    <submittedName>
        <fullName evidence="1">Uncharacterized protein</fullName>
    </submittedName>
</protein>
<reference evidence="2" key="1">
    <citation type="journal article" date="2022" name="Mol. Ecol. Resour.">
        <title>The genomes of chicory, endive, great burdock and yacon provide insights into Asteraceae palaeo-polyploidization history and plant inulin production.</title>
        <authorList>
            <person name="Fan W."/>
            <person name="Wang S."/>
            <person name="Wang H."/>
            <person name="Wang A."/>
            <person name="Jiang F."/>
            <person name="Liu H."/>
            <person name="Zhao H."/>
            <person name="Xu D."/>
            <person name="Zhang Y."/>
        </authorList>
    </citation>
    <scope>NUCLEOTIDE SEQUENCE [LARGE SCALE GENOMIC DNA]</scope>
    <source>
        <strain evidence="2">cv. Yunnan</strain>
    </source>
</reference>
<keyword evidence="2" id="KW-1185">Reference proteome</keyword>
<reference evidence="1 2" key="2">
    <citation type="journal article" date="2022" name="Mol. Ecol. Resour.">
        <title>The genomes of chicory, endive, great burdock and yacon provide insights into Asteraceae paleo-polyploidization history and plant inulin production.</title>
        <authorList>
            <person name="Fan W."/>
            <person name="Wang S."/>
            <person name="Wang H."/>
            <person name="Wang A."/>
            <person name="Jiang F."/>
            <person name="Liu H."/>
            <person name="Zhao H."/>
            <person name="Xu D."/>
            <person name="Zhang Y."/>
        </authorList>
    </citation>
    <scope>NUCLEOTIDE SEQUENCE [LARGE SCALE GENOMIC DNA]</scope>
    <source>
        <strain evidence="2">cv. Yunnan</strain>
        <tissue evidence="1">Leaves</tissue>
    </source>
</reference>
<evidence type="ECO:0000313" key="2">
    <source>
        <dbReference type="Proteomes" id="UP001056120"/>
    </source>
</evidence>